<dbReference type="InterPro" id="IPR027417">
    <property type="entry name" value="P-loop_NTPase"/>
</dbReference>
<organism evidence="1 2">
    <name type="scientific">Paraglomus brasilianum</name>
    <dbReference type="NCBI Taxonomy" id="144538"/>
    <lineage>
        <taxon>Eukaryota</taxon>
        <taxon>Fungi</taxon>
        <taxon>Fungi incertae sedis</taxon>
        <taxon>Mucoromycota</taxon>
        <taxon>Glomeromycotina</taxon>
        <taxon>Glomeromycetes</taxon>
        <taxon>Paraglomerales</taxon>
        <taxon>Paraglomeraceae</taxon>
        <taxon>Paraglomus</taxon>
    </lineage>
</organism>
<dbReference type="Proteomes" id="UP000789739">
    <property type="component" value="Unassembled WGS sequence"/>
</dbReference>
<dbReference type="AlphaFoldDB" id="A0A9N9EJF0"/>
<evidence type="ECO:0000313" key="1">
    <source>
        <dbReference type="EMBL" id="CAG8681196.1"/>
    </source>
</evidence>
<name>A0A9N9EJF0_9GLOM</name>
<reference evidence="1" key="1">
    <citation type="submission" date="2021-06" db="EMBL/GenBank/DDBJ databases">
        <authorList>
            <person name="Kallberg Y."/>
            <person name="Tangrot J."/>
            <person name="Rosling A."/>
        </authorList>
    </citation>
    <scope>NUCLEOTIDE SEQUENCE</scope>
    <source>
        <strain evidence="1">BR232B</strain>
    </source>
</reference>
<dbReference type="EMBL" id="CAJVPI010006998">
    <property type="protein sequence ID" value="CAG8681196.1"/>
    <property type="molecule type" value="Genomic_DNA"/>
</dbReference>
<dbReference type="Gene3D" id="3.40.50.300">
    <property type="entry name" value="P-loop containing nucleotide triphosphate hydrolases"/>
    <property type="match status" value="1"/>
</dbReference>
<accession>A0A9N9EJF0</accession>
<dbReference type="OrthoDB" id="2135133at2759"/>
<proteinExistence type="predicted"/>
<feature type="non-terminal residue" evidence="1">
    <location>
        <position position="1"/>
    </location>
</feature>
<gene>
    <name evidence="1" type="ORF">PBRASI_LOCUS11817</name>
</gene>
<evidence type="ECO:0000313" key="2">
    <source>
        <dbReference type="Proteomes" id="UP000789739"/>
    </source>
</evidence>
<feature type="non-terminal residue" evidence="1">
    <location>
        <position position="100"/>
    </location>
</feature>
<keyword evidence="2" id="KW-1185">Reference proteome</keyword>
<comment type="caution">
    <text evidence="1">The sequence shown here is derived from an EMBL/GenBank/DDBJ whole genome shotgun (WGS) entry which is preliminary data.</text>
</comment>
<protein>
    <submittedName>
        <fullName evidence="1">9132_t:CDS:1</fullName>
    </submittedName>
</protein>
<sequence>SGDIGKLLLMRDLSRYIQPPEDSKYLPHLVILLRDFGLEKPDSLKKYFLDNLARTSREAAEGIKKSFKEFNVFALPHPGVGGKRLQQMQAVSTTDLDDEF</sequence>